<accession>A0A2G9UDV3</accession>
<dbReference type="EMBL" id="KZ347103">
    <property type="protein sequence ID" value="PIO68424.1"/>
    <property type="molecule type" value="Genomic_DNA"/>
</dbReference>
<keyword evidence="2" id="KW-1185">Reference proteome</keyword>
<evidence type="ECO:0000313" key="1">
    <source>
        <dbReference type="EMBL" id="PIO68424.1"/>
    </source>
</evidence>
<reference evidence="1 2" key="1">
    <citation type="submission" date="2015-09" db="EMBL/GenBank/DDBJ databases">
        <title>Draft genome of the parasitic nematode Teladorsagia circumcincta isolate WARC Sus (inbred).</title>
        <authorList>
            <person name="Mitreva M."/>
        </authorList>
    </citation>
    <scope>NUCLEOTIDE SEQUENCE [LARGE SCALE GENOMIC DNA]</scope>
    <source>
        <strain evidence="1 2">S</strain>
    </source>
</reference>
<proteinExistence type="predicted"/>
<sequence>MRIRAHPVAQAKRRAMVKAKTLQRFRPAKLIRTSWRFSGQYNPSGV</sequence>
<organism evidence="1 2">
    <name type="scientific">Teladorsagia circumcincta</name>
    <name type="common">Brown stomach worm</name>
    <name type="synonym">Ostertagia circumcincta</name>
    <dbReference type="NCBI Taxonomy" id="45464"/>
    <lineage>
        <taxon>Eukaryota</taxon>
        <taxon>Metazoa</taxon>
        <taxon>Ecdysozoa</taxon>
        <taxon>Nematoda</taxon>
        <taxon>Chromadorea</taxon>
        <taxon>Rhabditida</taxon>
        <taxon>Rhabditina</taxon>
        <taxon>Rhabditomorpha</taxon>
        <taxon>Strongyloidea</taxon>
        <taxon>Trichostrongylidae</taxon>
        <taxon>Teladorsagia</taxon>
    </lineage>
</organism>
<protein>
    <submittedName>
        <fullName evidence="1">Uncharacterized protein</fullName>
    </submittedName>
</protein>
<gene>
    <name evidence="1" type="ORF">TELCIR_09785</name>
</gene>
<dbReference type="Proteomes" id="UP000230423">
    <property type="component" value="Unassembled WGS sequence"/>
</dbReference>
<evidence type="ECO:0000313" key="2">
    <source>
        <dbReference type="Proteomes" id="UP000230423"/>
    </source>
</evidence>
<name>A0A2G9UDV3_TELCI</name>
<dbReference type="AlphaFoldDB" id="A0A2G9UDV3"/>